<accession>A0A0N8KLC5</accession>
<evidence type="ECO:0000313" key="1">
    <source>
        <dbReference type="EMBL" id="KPQ30554.1"/>
    </source>
</evidence>
<dbReference type="EMBL" id="LJZQ01000001">
    <property type="protein sequence ID" value="KPQ30554.1"/>
    <property type="molecule type" value="Genomic_DNA"/>
</dbReference>
<dbReference type="AlphaFoldDB" id="A0A0N8KLC5"/>
<evidence type="ECO:0000313" key="2">
    <source>
        <dbReference type="Proteomes" id="UP000050416"/>
    </source>
</evidence>
<gene>
    <name evidence="1" type="ORF">HLUCCX14_00365</name>
</gene>
<dbReference type="Proteomes" id="UP000050416">
    <property type="component" value="Unassembled WGS sequence"/>
</dbReference>
<protein>
    <recommendedName>
        <fullName evidence="3">Methyltransferase domain</fullName>
    </recommendedName>
</protein>
<evidence type="ECO:0008006" key="3">
    <source>
        <dbReference type="Google" id="ProtNLM"/>
    </source>
</evidence>
<dbReference type="STRING" id="1305731.GCA_000934705_02767"/>
<proteinExistence type="predicted"/>
<name>A0A0N8KLC5_9GAMM</name>
<dbReference type="Pfam" id="PF19742">
    <property type="entry name" value="DUF6231"/>
    <property type="match status" value="1"/>
</dbReference>
<sequence length="162" mass="18324">MTTPTDTPAKVLARIIDISQPETLLCCGETAKEVAGVWKQQADQQVMTLDTTDPNAHMPPTQVADLALISETLEHLPFNEGILLLGQLRNYGTARIAALVPEMPDWRFTDFIGLGFQRHAELESDSGTLTLYTYNLDTYNHKRAWNNPDNWANPHMWGKSWW</sequence>
<comment type="caution">
    <text evidence="1">The sequence shown here is derived from an EMBL/GenBank/DDBJ whole genome shotgun (WGS) entry which is preliminary data.</text>
</comment>
<reference evidence="1 2" key="1">
    <citation type="submission" date="2015-09" db="EMBL/GenBank/DDBJ databases">
        <title>Identification and resolution of microdiversity through metagenomic sequencing of parallel consortia.</title>
        <authorList>
            <person name="Nelson W.C."/>
            <person name="Romine M.F."/>
            <person name="Lindemann S.R."/>
        </authorList>
    </citation>
    <scope>NUCLEOTIDE SEQUENCE [LARGE SCALE GENOMIC DNA]</scope>
    <source>
        <strain evidence="1">HL-55</strain>
    </source>
</reference>
<dbReference type="OrthoDB" id="5609094at2"/>
<dbReference type="InterPro" id="IPR046199">
    <property type="entry name" value="DUF6231"/>
</dbReference>
<dbReference type="PATRIC" id="fig|1305731.5.peg.1446"/>
<organism evidence="1 2">
    <name type="scientific">Marinobacter excellens HL-55</name>
    <dbReference type="NCBI Taxonomy" id="1305731"/>
    <lineage>
        <taxon>Bacteria</taxon>
        <taxon>Pseudomonadati</taxon>
        <taxon>Pseudomonadota</taxon>
        <taxon>Gammaproteobacteria</taxon>
        <taxon>Pseudomonadales</taxon>
        <taxon>Marinobacteraceae</taxon>
        <taxon>Marinobacter</taxon>
    </lineage>
</organism>